<dbReference type="GO" id="GO:0003964">
    <property type="term" value="F:RNA-directed DNA polymerase activity"/>
    <property type="evidence" value="ECO:0007669"/>
    <property type="project" value="UniProtKB-KW"/>
</dbReference>
<evidence type="ECO:0000313" key="3">
    <source>
        <dbReference type="Proteomes" id="UP000735302"/>
    </source>
</evidence>
<reference evidence="2 3" key="1">
    <citation type="journal article" date="2021" name="Elife">
        <title>Chloroplast acquisition without the gene transfer in kleptoplastic sea slugs, Plakobranchus ocellatus.</title>
        <authorList>
            <person name="Maeda T."/>
            <person name="Takahashi S."/>
            <person name="Yoshida T."/>
            <person name="Shimamura S."/>
            <person name="Takaki Y."/>
            <person name="Nagai Y."/>
            <person name="Toyoda A."/>
            <person name="Suzuki Y."/>
            <person name="Arimoto A."/>
            <person name="Ishii H."/>
            <person name="Satoh N."/>
            <person name="Nishiyama T."/>
            <person name="Hasebe M."/>
            <person name="Maruyama T."/>
            <person name="Minagawa J."/>
            <person name="Obokata J."/>
            <person name="Shigenobu S."/>
        </authorList>
    </citation>
    <scope>NUCLEOTIDE SEQUENCE [LARGE SCALE GENOMIC DNA]</scope>
</reference>
<accession>A0AAV4ALR0</accession>
<evidence type="ECO:0000256" key="1">
    <source>
        <dbReference type="SAM" id="MobiDB-lite"/>
    </source>
</evidence>
<dbReference type="AlphaFoldDB" id="A0AAV4ALR0"/>
<keyword evidence="3" id="KW-1185">Reference proteome</keyword>
<sequence>MRVRLDALMNWSRMSFKPQKPRSRSTRRGKLNEDVCFKVTSQDIPRICQKPAKSQGRLYDSSTEGSKHGTTSYRQIGLPRKFKMWCLLFMLIPKFLCLLLLEQEISTASKESTEVKINRFTRKWPKCSISYLNKHDCL</sequence>
<keyword evidence="2" id="KW-0548">Nucleotidyltransferase</keyword>
<dbReference type="Proteomes" id="UP000735302">
    <property type="component" value="Unassembled WGS sequence"/>
</dbReference>
<feature type="region of interest" description="Disordered" evidence="1">
    <location>
        <begin position="52"/>
        <end position="72"/>
    </location>
</feature>
<keyword evidence="2" id="KW-0695">RNA-directed DNA polymerase</keyword>
<comment type="caution">
    <text evidence="2">The sequence shown here is derived from an EMBL/GenBank/DDBJ whole genome shotgun (WGS) entry which is preliminary data.</text>
</comment>
<keyword evidence="2" id="KW-0808">Transferase</keyword>
<protein>
    <submittedName>
        <fullName evidence="2">Reverse transcriptase</fullName>
    </submittedName>
</protein>
<proteinExistence type="predicted"/>
<organism evidence="2 3">
    <name type="scientific">Plakobranchus ocellatus</name>
    <dbReference type="NCBI Taxonomy" id="259542"/>
    <lineage>
        <taxon>Eukaryota</taxon>
        <taxon>Metazoa</taxon>
        <taxon>Spiralia</taxon>
        <taxon>Lophotrochozoa</taxon>
        <taxon>Mollusca</taxon>
        <taxon>Gastropoda</taxon>
        <taxon>Heterobranchia</taxon>
        <taxon>Euthyneura</taxon>
        <taxon>Panpulmonata</taxon>
        <taxon>Sacoglossa</taxon>
        <taxon>Placobranchoidea</taxon>
        <taxon>Plakobranchidae</taxon>
        <taxon>Plakobranchus</taxon>
    </lineage>
</organism>
<dbReference type="EMBL" id="BLXT01003909">
    <property type="protein sequence ID" value="GFO07728.1"/>
    <property type="molecule type" value="Genomic_DNA"/>
</dbReference>
<feature type="compositionally biased region" description="Polar residues" evidence="1">
    <location>
        <begin position="60"/>
        <end position="72"/>
    </location>
</feature>
<name>A0AAV4ALR0_9GAST</name>
<gene>
    <name evidence="2" type="ORF">PoB_003423300</name>
</gene>
<evidence type="ECO:0000313" key="2">
    <source>
        <dbReference type="EMBL" id="GFO07728.1"/>
    </source>
</evidence>